<organism evidence="2 3">
    <name type="scientific">Caerostris extrusa</name>
    <name type="common">Bark spider</name>
    <name type="synonym">Caerostris bankana</name>
    <dbReference type="NCBI Taxonomy" id="172846"/>
    <lineage>
        <taxon>Eukaryota</taxon>
        <taxon>Metazoa</taxon>
        <taxon>Ecdysozoa</taxon>
        <taxon>Arthropoda</taxon>
        <taxon>Chelicerata</taxon>
        <taxon>Arachnida</taxon>
        <taxon>Araneae</taxon>
        <taxon>Araneomorphae</taxon>
        <taxon>Entelegynae</taxon>
        <taxon>Araneoidea</taxon>
        <taxon>Araneidae</taxon>
        <taxon>Caerostris</taxon>
    </lineage>
</organism>
<reference evidence="2 3" key="1">
    <citation type="submission" date="2021-06" db="EMBL/GenBank/DDBJ databases">
        <title>Caerostris extrusa draft genome.</title>
        <authorList>
            <person name="Kono N."/>
            <person name="Arakawa K."/>
        </authorList>
    </citation>
    <scope>NUCLEOTIDE SEQUENCE [LARGE SCALE GENOMIC DNA]</scope>
</reference>
<feature type="compositionally biased region" description="Low complexity" evidence="1">
    <location>
        <begin position="8"/>
        <end position="21"/>
    </location>
</feature>
<name>A0AAV4UJ46_CAEEX</name>
<comment type="caution">
    <text evidence="2">The sequence shown here is derived from an EMBL/GenBank/DDBJ whole genome shotgun (WGS) entry which is preliminary data.</text>
</comment>
<feature type="compositionally biased region" description="Basic and acidic residues" evidence="1">
    <location>
        <begin position="106"/>
        <end position="117"/>
    </location>
</feature>
<dbReference type="AlphaFoldDB" id="A0AAV4UJ46"/>
<feature type="region of interest" description="Disordered" evidence="1">
    <location>
        <begin position="1"/>
        <end position="43"/>
    </location>
</feature>
<feature type="region of interest" description="Disordered" evidence="1">
    <location>
        <begin position="84"/>
        <end position="117"/>
    </location>
</feature>
<dbReference type="Proteomes" id="UP001054945">
    <property type="component" value="Unassembled WGS sequence"/>
</dbReference>
<evidence type="ECO:0000313" key="3">
    <source>
        <dbReference type="Proteomes" id="UP001054945"/>
    </source>
</evidence>
<evidence type="ECO:0000256" key="1">
    <source>
        <dbReference type="SAM" id="MobiDB-lite"/>
    </source>
</evidence>
<protein>
    <submittedName>
        <fullName evidence="2">Uncharacterized protein</fullName>
    </submittedName>
</protein>
<gene>
    <name evidence="2" type="ORF">CEXT_230031</name>
</gene>
<evidence type="ECO:0000313" key="2">
    <source>
        <dbReference type="EMBL" id="GIY57789.1"/>
    </source>
</evidence>
<feature type="compositionally biased region" description="Low complexity" evidence="1">
    <location>
        <begin position="87"/>
        <end position="96"/>
    </location>
</feature>
<proteinExistence type="predicted"/>
<accession>A0AAV4UJ46</accession>
<sequence length="201" mass="22400">MAATYATNSNSSNNSSNNSSSKAAITKQRQGEMIGGKNKEEGQKGVEVASVLCVREAPPKDHYLLARLFPELLQISIIDARDLRNKQQQQQQQQQQGSNNKTAARGNDRRKEQEEGQKGVEAASVLCVREAPRRTIISWPESLQIDQQLLCSCSPLPGPRKTCRCRGLCVVGKWPDPSCSGYLGKRMDYSETQWDELEDMD</sequence>
<keyword evidence="3" id="KW-1185">Reference proteome</keyword>
<dbReference type="EMBL" id="BPLR01012962">
    <property type="protein sequence ID" value="GIY57789.1"/>
    <property type="molecule type" value="Genomic_DNA"/>
</dbReference>